<dbReference type="CDD" id="cd04728">
    <property type="entry name" value="ThiG"/>
    <property type="match status" value="1"/>
</dbReference>
<dbReference type="Pfam" id="PF05690">
    <property type="entry name" value="ThiG"/>
    <property type="match status" value="1"/>
</dbReference>
<proteinExistence type="inferred from homology"/>
<dbReference type="SUPFAM" id="SSF110399">
    <property type="entry name" value="ThiG-like"/>
    <property type="match status" value="1"/>
</dbReference>
<keyword evidence="4" id="KW-0808">Transferase</keyword>
<dbReference type="HAMAP" id="MF_00443">
    <property type="entry name" value="ThiG"/>
    <property type="match status" value="1"/>
</dbReference>
<evidence type="ECO:0000256" key="8">
    <source>
        <dbReference type="SAM" id="MobiDB-lite"/>
    </source>
</evidence>
<comment type="function">
    <text evidence="1">Catalyzes the rearrangement of 1-deoxy-D-xylulose 5-phosphate (DXP) to produce the thiazole phosphate moiety of thiamine. Sulfur is provided by the thiocarboxylate moiety of the carrier protein ThiS. In vitro, sulfur can be provided by H(2)S.</text>
</comment>
<dbReference type="EMBL" id="CABM01000009">
    <property type="protein sequence ID" value="CBH95709.1"/>
    <property type="molecule type" value="Genomic_DNA"/>
</dbReference>
<reference evidence="10" key="1">
    <citation type="submission" date="2009-10" db="EMBL/GenBank/DDBJ databases">
        <title>Diversity of trophic interactions inside an arsenic-rich microbial ecosystem.</title>
        <authorList>
            <person name="Bertin P.N."/>
            <person name="Heinrich-Salmeron A."/>
            <person name="Pelletier E."/>
            <person name="Goulhen-Chollet F."/>
            <person name="Arsene-Ploetze F."/>
            <person name="Gallien S."/>
            <person name="Calteau A."/>
            <person name="Vallenet D."/>
            <person name="Casiot C."/>
            <person name="Chane-Woon-Ming B."/>
            <person name="Giloteaux L."/>
            <person name="Barakat M."/>
            <person name="Bonnefoy V."/>
            <person name="Bruneel O."/>
            <person name="Chandler M."/>
            <person name="Cleiss J."/>
            <person name="Duran R."/>
            <person name="Elbaz-Poulichet F."/>
            <person name="Fonknechten N."/>
            <person name="Lauga B."/>
            <person name="Mornico D."/>
            <person name="Ortet P."/>
            <person name="Schaeffer C."/>
            <person name="Siguier P."/>
            <person name="Alexander Thil Smith A."/>
            <person name="Van Dorsselaer A."/>
            <person name="Weissenbach J."/>
            <person name="Medigue C."/>
            <person name="Le Paslier D."/>
        </authorList>
    </citation>
    <scope>NUCLEOTIDE SEQUENCE</scope>
</reference>
<feature type="domain" description="Thiazole synthase ThiG" evidence="9">
    <location>
        <begin position="66"/>
        <end position="311"/>
    </location>
</feature>
<evidence type="ECO:0000256" key="1">
    <source>
        <dbReference type="ARBA" id="ARBA00002834"/>
    </source>
</evidence>
<dbReference type="InterPro" id="IPR033983">
    <property type="entry name" value="Thiazole_synthase_ThiG"/>
</dbReference>
<dbReference type="PANTHER" id="PTHR34266:SF2">
    <property type="entry name" value="THIAZOLE SYNTHASE"/>
    <property type="match status" value="1"/>
</dbReference>
<comment type="catalytic activity">
    <reaction evidence="7">
        <text>[ThiS sulfur-carrier protein]-C-terminal-Gly-aminoethanethioate + 2-iminoacetate + 1-deoxy-D-xylulose 5-phosphate = [ThiS sulfur-carrier protein]-C-terminal Gly-Gly + 2-[(2R,5Z)-2-carboxy-4-methylthiazol-5(2H)-ylidene]ethyl phosphate + 2 H2O + H(+)</text>
        <dbReference type="Rhea" id="RHEA:26297"/>
        <dbReference type="Rhea" id="RHEA-COMP:12909"/>
        <dbReference type="Rhea" id="RHEA-COMP:19908"/>
        <dbReference type="ChEBI" id="CHEBI:15377"/>
        <dbReference type="ChEBI" id="CHEBI:15378"/>
        <dbReference type="ChEBI" id="CHEBI:57792"/>
        <dbReference type="ChEBI" id="CHEBI:62899"/>
        <dbReference type="ChEBI" id="CHEBI:77846"/>
        <dbReference type="ChEBI" id="CHEBI:90778"/>
        <dbReference type="ChEBI" id="CHEBI:232372"/>
        <dbReference type="EC" id="2.8.1.10"/>
    </reaction>
</comment>
<organism evidence="10">
    <name type="scientific">mine drainage metagenome</name>
    <dbReference type="NCBI Taxonomy" id="410659"/>
    <lineage>
        <taxon>unclassified sequences</taxon>
        <taxon>metagenomes</taxon>
        <taxon>ecological metagenomes</taxon>
    </lineage>
</organism>
<dbReference type="InterPro" id="IPR013785">
    <property type="entry name" value="Aldolase_TIM"/>
</dbReference>
<accession>E6PLA8</accession>
<evidence type="ECO:0000256" key="7">
    <source>
        <dbReference type="ARBA" id="ARBA00049897"/>
    </source>
</evidence>
<evidence type="ECO:0000256" key="6">
    <source>
        <dbReference type="ARBA" id="ARBA00023270"/>
    </source>
</evidence>
<dbReference type="EC" id="2.8.1.10" evidence="3"/>
<dbReference type="GO" id="GO:1990107">
    <property type="term" value="F:thiazole synthase activity"/>
    <property type="evidence" value="ECO:0007669"/>
    <property type="project" value="UniProtKB-EC"/>
</dbReference>
<comment type="pathway">
    <text evidence="2">Cofactor biosynthesis; thiamine diphosphate biosynthesis.</text>
</comment>
<feature type="region of interest" description="Disordered" evidence="8">
    <location>
        <begin position="1"/>
        <end position="64"/>
    </location>
</feature>
<keyword evidence="5" id="KW-0784">Thiamine biosynthesis</keyword>
<evidence type="ECO:0000256" key="2">
    <source>
        <dbReference type="ARBA" id="ARBA00004948"/>
    </source>
</evidence>
<dbReference type="Gene3D" id="3.20.20.70">
    <property type="entry name" value="Aldolase class I"/>
    <property type="match status" value="1"/>
</dbReference>
<protein>
    <recommendedName>
        <fullName evidence="3">thiazole synthase</fullName>
        <ecNumber evidence="3">2.8.1.10</ecNumber>
    </recommendedName>
</protein>
<evidence type="ECO:0000256" key="5">
    <source>
        <dbReference type="ARBA" id="ARBA00022977"/>
    </source>
</evidence>
<keyword evidence="6" id="KW-0704">Schiff base</keyword>
<evidence type="ECO:0000256" key="3">
    <source>
        <dbReference type="ARBA" id="ARBA00011960"/>
    </source>
</evidence>
<comment type="caution">
    <text evidence="10">The sequence shown here is derived from an EMBL/GenBank/DDBJ whole genome shotgun (WGS) entry which is preliminary data.</text>
</comment>
<evidence type="ECO:0000256" key="4">
    <source>
        <dbReference type="ARBA" id="ARBA00022679"/>
    </source>
</evidence>
<dbReference type="AlphaFoldDB" id="E6PLA8"/>
<evidence type="ECO:0000313" key="10">
    <source>
        <dbReference type="EMBL" id="CBH95709.1"/>
    </source>
</evidence>
<name>E6PLA8_9ZZZZ</name>
<dbReference type="InterPro" id="IPR008867">
    <property type="entry name" value="ThiG"/>
</dbReference>
<dbReference type="PANTHER" id="PTHR34266">
    <property type="entry name" value="THIAZOLE SYNTHASE"/>
    <property type="match status" value="1"/>
</dbReference>
<sequence length="323" mass="33773">MDTDITAPEPLVQTSLGQPAPRNSPPGGGGREGQAEVARSGVLTSPTGGGGREGEDRTPATDPWSVAGVALQSRLLLGTSRYPSPQVLDDAVAASRAEVLTVALRRLQPESGGGQAFWQRIAALGCHLLPNTAGCHTAEQAVNLALMARELFGTSWIKLEVIGDDYTLQPDPFGTLEASERLVREGFAVFAYTTDDLVLARRLFDAGVAAVMPWAAPIGSGRGPQNLHALRTLRERLPDAVLVVDAGLGRPSHAAQVMELGFDAVLLNTAVAESADPVRMAVAFAQAAQAGRLGFLAGAMPERDTAQASTPTVGMPFWHEAGA</sequence>
<evidence type="ECO:0000259" key="9">
    <source>
        <dbReference type="Pfam" id="PF05690"/>
    </source>
</evidence>
<gene>
    <name evidence="10" type="primary">thiG</name>
    <name evidence="10" type="ORF">CARN2_1974</name>
</gene>